<accession>A0A4U7B8I2</accession>
<dbReference type="PROSITE" id="PS00233">
    <property type="entry name" value="CHIT_BIND_RR_1"/>
    <property type="match status" value="1"/>
</dbReference>
<evidence type="ECO:0000256" key="3">
    <source>
        <dbReference type="PROSITE-ProRule" id="PRU00497"/>
    </source>
</evidence>
<feature type="compositionally biased region" description="Low complexity" evidence="4">
    <location>
        <begin position="19"/>
        <end position="39"/>
    </location>
</feature>
<name>A0A4U7B8I2_SPOLT</name>
<keyword evidence="2" id="KW-0732">Signal</keyword>
<feature type="compositionally biased region" description="Gly residues" evidence="4">
    <location>
        <begin position="40"/>
        <end position="67"/>
    </location>
</feature>
<evidence type="ECO:0000313" key="5">
    <source>
        <dbReference type="EMBL" id="TKX27773.1"/>
    </source>
</evidence>
<feature type="region of interest" description="Disordered" evidence="4">
    <location>
        <begin position="1"/>
        <end position="67"/>
    </location>
</feature>
<gene>
    <name evidence="5" type="ORF">BJG85_SLAki058</name>
</gene>
<sequence>MINISSGSAGGFYTGDKNSGSAGAGSKPSGSGSGSASSGLGLGFGSGSASGSASGSGSGAYKGSGSAAGSGYEYKYGIIRQETDVLPEGYHYLYETENKILAEEAGKLEQIDNESDGIRAKGFYEYVGPDGITYRVDYTADENGFIPSGAHIPNPKKIV</sequence>
<dbReference type="Pfam" id="PF00379">
    <property type="entry name" value="Chitin_bind_4"/>
    <property type="match status" value="1"/>
</dbReference>
<keyword evidence="1 3" id="KW-0193">Cuticle</keyword>
<organism evidence="5">
    <name type="scientific">Spodoptera litura</name>
    <name type="common">Asian cotton leafworm</name>
    <dbReference type="NCBI Taxonomy" id="69820"/>
    <lineage>
        <taxon>Eukaryota</taxon>
        <taxon>Metazoa</taxon>
        <taxon>Ecdysozoa</taxon>
        <taxon>Arthropoda</taxon>
        <taxon>Hexapoda</taxon>
        <taxon>Insecta</taxon>
        <taxon>Pterygota</taxon>
        <taxon>Neoptera</taxon>
        <taxon>Endopterygota</taxon>
        <taxon>Lepidoptera</taxon>
        <taxon>Glossata</taxon>
        <taxon>Ditrysia</taxon>
        <taxon>Noctuoidea</taxon>
        <taxon>Noctuidae</taxon>
        <taxon>Amphipyrinae</taxon>
        <taxon>Spodoptera</taxon>
    </lineage>
</organism>
<dbReference type="InterPro" id="IPR000618">
    <property type="entry name" value="Insect_cuticle"/>
</dbReference>
<dbReference type="EMBL" id="CM008400">
    <property type="protein sequence ID" value="TKX27773.1"/>
    <property type="molecule type" value="Genomic_DNA"/>
</dbReference>
<evidence type="ECO:0000256" key="1">
    <source>
        <dbReference type="ARBA" id="ARBA00022460"/>
    </source>
</evidence>
<evidence type="ECO:0000256" key="2">
    <source>
        <dbReference type="ARBA" id="ARBA00022729"/>
    </source>
</evidence>
<evidence type="ECO:0000256" key="4">
    <source>
        <dbReference type="SAM" id="MobiDB-lite"/>
    </source>
</evidence>
<dbReference type="PANTHER" id="PTHR10380">
    <property type="entry name" value="CUTICLE PROTEIN"/>
    <property type="match status" value="1"/>
</dbReference>
<dbReference type="GO" id="GO:0062129">
    <property type="term" value="C:chitin-based extracellular matrix"/>
    <property type="evidence" value="ECO:0007669"/>
    <property type="project" value="TreeGrafter"/>
</dbReference>
<dbReference type="GO" id="GO:0008010">
    <property type="term" value="F:structural constituent of chitin-based larval cuticle"/>
    <property type="evidence" value="ECO:0007669"/>
    <property type="project" value="TreeGrafter"/>
</dbReference>
<dbReference type="PANTHER" id="PTHR10380:SF200">
    <property type="entry name" value="CUTICULAR PROTEIN 49AB-RELATED"/>
    <property type="match status" value="1"/>
</dbReference>
<reference evidence="5" key="1">
    <citation type="journal article" date="2017" name="Nat. Ecol. Evol.">
        <title>Genomic adaptation to polyphagy and insecticides in a major East Asian noctuid pest.</title>
        <authorList>
            <person name="Cheng T."/>
            <person name="Wu J."/>
            <person name="Wu Y."/>
            <person name="Chilukuri R.V."/>
            <person name="Huang L."/>
            <person name="Yamamoto K."/>
            <person name="Feng L."/>
            <person name="Li W."/>
            <person name="Chen Z."/>
            <person name="Guo H."/>
            <person name="Liu J."/>
            <person name="Li S."/>
            <person name="Wang X."/>
            <person name="Peng L."/>
            <person name="Liu D."/>
            <person name="Guo Y."/>
            <person name="Fu B."/>
            <person name="Li Z."/>
            <person name="Liu C."/>
            <person name="Chen Y."/>
            <person name="Tomar A."/>
            <person name="Hilliou F."/>
            <person name="Montagne N."/>
            <person name="Jacquin-Joly E."/>
            <person name="d'Alencon E."/>
            <person name="Seth R.K."/>
            <person name="Bhatnagar R.K."/>
            <person name="Jouraku A."/>
            <person name="Shiotsuki T."/>
            <person name="Kadono-Okuda K."/>
            <person name="Promboon A."/>
            <person name="Smagghe G."/>
            <person name="Arunkumar K.P."/>
            <person name="Kishino H."/>
            <person name="Goldsmith M.R."/>
            <person name="Feng Q."/>
            <person name="Xia Q."/>
            <person name="Mita K."/>
        </authorList>
    </citation>
    <scope>NUCLEOTIDE SEQUENCE [LARGE SCALE GENOMIC DNA]</scope>
    <source>
        <strain evidence="5">Ishihara</strain>
        <tissue evidence="5">Whole body</tissue>
    </source>
</reference>
<dbReference type="PROSITE" id="PS51155">
    <property type="entry name" value="CHIT_BIND_RR_2"/>
    <property type="match status" value="1"/>
</dbReference>
<protein>
    <submittedName>
        <fullName evidence="5">Cuticular protein RR-1</fullName>
    </submittedName>
</protein>
<dbReference type="AlphaFoldDB" id="A0A4U7B8I2"/>
<proteinExistence type="predicted"/>
<dbReference type="InterPro" id="IPR031311">
    <property type="entry name" value="CHIT_BIND_RR_consensus"/>
</dbReference>
<dbReference type="PRINTS" id="PR00947">
    <property type="entry name" value="CUTICLE"/>
</dbReference>
<dbReference type="InterPro" id="IPR050468">
    <property type="entry name" value="Cuticle_Struct_Prot"/>
</dbReference>